<keyword evidence="5 7" id="KW-0862">Zinc</keyword>
<evidence type="ECO:0000256" key="7">
    <source>
        <dbReference type="HAMAP-Rule" id="MF_00372"/>
    </source>
</evidence>
<evidence type="ECO:0000256" key="6">
    <source>
        <dbReference type="ARBA" id="ARBA00023004"/>
    </source>
</evidence>
<keyword evidence="7" id="KW-0963">Cytoplasm</keyword>
<feature type="binding site" evidence="7">
    <location>
        <position position="74"/>
    </location>
    <ligand>
        <name>Zn(2+)</name>
        <dbReference type="ChEBI" id="CHEBI:29105"/>
    </ligand>
</feature>
<comment type="pathway">
    <text evidence="7">Amino-acid degradation; L-histidine degradation into L-glutamate; N-formimidoyl-L-glutamate from L-histidine: step 3/3.</text>
</comment>
<evidence type="ECO:0000313" key="10">
    <source>
        <dbReference type="Proteomes" id="UP001597059"/>
    </source>
</evidence>
<feature type="binding site" evidence="7">
    <location>
        <position position="146"/>
    </location>
    <ligand>
        <name>N-formimidoyl-L-glutamate</name>
        <dbReference type="ChEBI" id="CHEBI:58928"/>
    </ligand>
</feature>
<name>A0ABW4B4G1_9GAMM</name>
<reference evidence="10" key="1">
    <citation type="journal article" date="2019" name="Int. J. Syst. Evol. Microbiol.">
        <title>The Global Catalogue of Microorganisms (GCM) 10K type strain sequencing project: providing services to taxonomists for standard genome sequencing and annotation.</title>
        <authorList>
            <consortium name="The Broad Institute Genomics Platform"/>
            <consortium name="The Broad Institute Genome Sequencing Center for Infectious Disease"/>
            <person name="Wu L."/>
            <person name="Ma J."/>
        </authorList>
    </citation>
    <scope>NUCLEOTIDE SEQUENCE [LARGE SCALE GENOMIC DNA]</scope>
    <source>
        <strain evidence="10">JCM 30774</strain>
    </source>
</reference>
<dbReference type="InterPro" id="IPR006680">
    <property type="entry name" value="Amidohydro-rel"/>
</dbReference>
<dbReference type="SUPFAM" id="SSF51338">
    <property type="entry name" value="Composite domain of metallo-dependent hydrolases"/>
    <property type="match status" value="1"/>
</dbReference>
<feature type="binding site" evidence="7">
    <location>
        <position position="322"/>
    </location>
    <ligand>
        <name>N-formimidoyl-L-glutamate</name>
        <dbReference type="ChEBI" id="CHEBI:58928"/>
    </ligand>
</feature>
<evidence type="ECO:0000256" key="5">
    <source>
        <dbReference type="ARBA" id="ARBA00022833"/>
    </source>
</evidence>
<feature type="binding site" evidence="7">
    <location>
        <position position="74"/>
    </location>
    <ligand>
        <name>Fe(3+)</name>
        <dbReference type="ChEBI" id="CHEBI:29034"/>
    </ligand>
</feature>
<feature type="binding site" evidence="7">
    <location>
        <position position="83"/>
    </location>
    <ligand>
        <name>4-imidazolone-5-propanoate</name>
        <dbReference type="ChEBI" id="CHEBI:77893"/>
    </ligand>
</feature>
<comment type="caution">
    <text evidence="9">The sequence shown here is derived from an EMBL/GenBank/DDBJ whole genome shotgun (WGS) entry which is preliminary data.</text>
</comment>
<organism evidence="9 10">
    <name type="scientific">Rhodanobacter aciditrophus</name>
    <dbReference type="NCBI Taxonomy" id="1623218"/>
    <lineage>
        <taxon>Bacteria</taxon>
        <taxon>Pseudomonadati</taxon>
        <taxon>Pseudomonadota</taxon>
        <taxon>Gammaproteobacteria</taxon>
        <taxon>Lysobacterales</taxon>
        <taxon>Rhodanobacteraceae</taxon>
        <taxon>Rhodanobacter</taxon>
    </lineage>
</organism>
<dbReference type="Pfam" id="PF01979">
    <property type="entry name" value="Amidohydro_1"/>
    <property type="match status" value="1"/>
</dbReference>
<accession>A0ABW4B4G1</accession>
<comment type="subcellular location">
    <subcellularLocation>
        <location evidence="7">Cytoplasm</location>
    </subcellularLocation>
</comment>
<comment type="catalytic activity">
    <reaction evidence="7">
        <text>4-imidazolone-5-propanoate + H2O = N-formimidoyl-L-glutamate</text>
        <dbReference type="Rhea" id="RHEA:23660"/>
        <dbReference type="ChEBI" id="CHEBI:15377"/>
        <dbReference type="ChEBI" id="CHEBI:58928"/>
        <dbReference type="ChEBI" id="CHEBI:77893"/>
        <dbReference type="EC" id="3.5.2.7"/>
    </reaction>
</comment>
<feature type="binding site" evidence="7">
    <location>
        <position position="76"/>
    </location>
    <ligand>
        <name>Zn(2+)</name>
        <dbReference type="ChEBI" id="CHEBI:29105"/>
    </ligand>
</feature>
<feature type="binding site" evidence="7">
    <location>
        <position position="318"/>
    </location>
    <ligand>
        <name>Zn(2+)</name>
        <dbReference type="ChEBI" id="CHEBI:29105"/>
    </ligand>
</feature>
<evidence type="ECO:0000256" key="2">
    <source>
        <dbReference type="ARBA" id="ARBA00022723"/>
    </source>
</evidence>
<dbReference type="PANTHER" id="PTHR42752">
    <property type="entry name" value="IMIDAZOLONEPROPIONASE"/>
    <property type="match status" value="1"/>
</dbReference>
<keyword evidence="2 7" id="KW-0479">Metal-binding</keyword>
<comment type="cofactor">
    <cofactor evidence="7">
        <name>Zn(2+)</name>
        <dbReference type="ChEBI" id="CHEBI:29105"/>
    </cofactor>
    <cofactor evidence="7">
        <name>Fe(3+)</name>
        <dbReference type="ChEBI" id="CHEBI:29034"/>
    </cofactor>
    <text evidence="7">Binds 1 zinc or iron ion per subunit.</text>
</comment>
<evidence type="ECO:0000256" key="3">
    <source>
        <dbReference type="ARBA" id="ARBA00022801"/>
    </source>
</evidence>
<keyword evidence="4 7" id="KW-0369">Histidine metabolism</keyword>
<dbReference type="HAMAP" id="MF_00372">
    <property type="entry name" value="HutI"/>
    <property type="match status" value="1"/>
</dbReference>
<dbReference type="SUPFAM" id="SSF51556">
    <property type="entry name" value="Metallo-dependent hydrolases"/>
    <property type="match status" value="1"/>
</dbReference>
<dbReference type="PANTHER" id="PTHR42752:SF1">
    <property type="entry name" value="IMIDAZOLONEPROPIONASE-RELATED"/>
    <property type="match status" value="1"/>
</dbReference>
<evidence type="ECO:0000256" key="1">
    <source>
        <dbReference type="ARBA" id="ARBA00012864"/>
    </source>
</evidence>
<dbReference type="EC" id="3.5.2.7" evidence="1 7"/>
<protein>
    <recommendedName>
        <fullName evidence="1 7">Imidazolonepropionase</fullName>
        <ecNumber evidence="1 7">3.5.2.7</ecNumber>
    </recommendedName>
    <alternativeName>
        <fullName evidence="7">Imidazolone-5-propionate hydrolase</fullName>
    </alternativeName>
</protein>
<feature type="binding site" evidence="7">
    <location>
        <position position="179"/>
    </location>
    <ligand>
        <name>4-imidazolone-5-propanoate</name>
        <dbReference type="ChEBI" id="CHEBI:77893"/>
    </ligand>
</feature>
<dbReference type="InterPro" id="IPR005920">
    <property type="entry name" value="HutI"/>
</dbReference>
<feature type="binding site" evidence="7">
    <location>
        <position position="246"/>
    </location>
    <ligand>
        <name>4-imidazolone-5-propanoate</name>
        <dbReference type="ChEBI" id="CHEBI:77893"/>
    </ligand>
</feature>
<feature type="binding site" evidence="7">
    <location>
        <position position="323"/>
    </location>
    <ligand>
        <name>4-imidazolone-5-propanoate</name>
        <dbReference type="ChEBI" id="CHEBI:77893"/>
    </ligand>
</feature>
<evidence type="ECO:0000313" key="9">
    <source>
        <dbReference type="EMBL" id="MFD1385012.1"/>
    </source>
</evidence>
<dbReference type="CDD" id="cd01296">
    <property type="entry name" value="Imidazolone-5PH"/>
    <property type="match status" value="1"/>
</dbReference>
<dbReference type="InterPro" id="IPR032466">
    <property type="entry name" value="Metal_Hydrolase"/>
</dbReference>
<dbReference type="Gene3D" id="3.20.20.140">
    <property type="entry name" value="Metal-dependent hydrolases"/>
    <property type="match status" value="1"/>
</dbReference>
<feature type="binding site" evidence="7">
    <location>
        <position position="320"/>
    </location>
    <ligand>
        <name>N-formimidoyl-L-glutamate</name>
        <dbReference type="ChEBI" id="CHEBI:58928"/>
    </ligand>
</feature>
<evidence type="ECO:0000256" key="4">
    <source>
        <dbReference type="ARBA" id="ARBA00022808"/>
    </source>
</evidence>
<dbReference type="GO" id="GO:0050480">
    <property type="term" value="F:imidazolonepropionase activity"/>
    <property type="evidence" value="ECO:0007669"/>
    <property type="project" value="UniProtKB-EC"/>
</dbReference>
<dbReference type="InterPro" id="IPR011059">
    <property type="entry name" value="Metal-dep_hydrolase_composite"/>
</dbReference>
<proteinExistence type="inferred from homology"/>
<feature type="binding site" evidence="7">
    <location>
        <position position="243"/>
    </location>
    <ligand>
        <name>Zn(2+)</name>
        <dbReference type="ChEBI" id="CHEBI:29105"/>
    </ligand>
</feature>
<dbReference type="RefSeq" id="WP_377369771.1">
    <property type="nucleotide sequence ID" value="NZ_JBHTMN010000018.1"/>
</dbReference>
<keyword evidence="6 7" id="KW-0408">Iron</keyword>
<sequence>MTLDSPVQFDSLWRGAQVATMVNGQYNTIEDAAIGVLGGRIAWLGKAADLPAYEALREHDLGGGWVTPGLIDCHTHLVFGGNRAGEFEQRLNGVSYQEIAQQGGGIAFSVKATREASEADLVASAARRLKSLMADGVTTVEIKSGYGLSLEDELKMLRVASILENQFPVSIKRTCLAAHAMPPEYDDKDAYIDYLCDTVLPKVAALGLADAVDAFCEGIAFSTEQVERYFKTAQALGLPVKIHAEQLSSLGGTRMAASFKALSADHIEFIEEADVKAMAESGTVAVLLPGAFFTLKETQKPPIDWLRQYKVPMAIATDANPGTSPALSLRLMMNMACTLFGLTPEEALAGATVHGAKALGMEDSHGTLEVGKVADFVCWDVESPGELSYWLGGQLIKQRIYQGVEEVV</sequence>
<feature type="binding site" evidence="7">
    <location>
        <position position="146"/>
    </location>
    <ligand>
        <name>4-imidazolone-5-propanoate</name>
        <dbReference type="ChEBI" id="CHEBI:77893"/>
    </ligand>
</feature>
<feature type="binding site" evidence="7">
    <location>
        <position position="318"/>
    </location>
    <ligand>
        <name>Fe(3+)</name>
        <dbReference type="ChEBI" id="CHEBI:29034"/>
    </ligand>
</feature>
<keyword evidence="3 7" id="KW-0378">Hydrolase</keyword>
<dbReference type="NCBIfam" id="TIGR01224">
    <property type="entry name" value="hutI"/>
    <property type="match status" value="1"/>
</dbReference>
<feature type="binding site" evidence="7">
    <location>
        <position position="243"/>
    </location>
    <ligand>
        <name>Fe(3+)</name>
        <dbReference type="ChEBI" id="CHEBI:29034"/>
    </ligand>
</feature>
<gene>
    <name evidence="7 9" type="primary">hutI</name>
    <name evidence="9" type="ORF">ACFQ45_16770</name>
</gene>
<dbReference type="Gene3D" id="2.30.40.10">
    <property type="entry name" value="Urease, subunit C, domain 1"/>
    <property type="match status" value="1"/>
</dbReference>
<evidence type="ECO:0000259" key="8">
    <source>
        <dbReference type="Pfam" id="PF01979"/>
    </source>
</evidence>
<dbReference type="EMBL" id="JBHTMN010000018">
    <property type="protein sequence ID" value="MFD1385012.1"/>
    <property type="molecule type" value="Genomic_DNA"/>
</dbReference>
<feature type="binding site" evidence="7">
    <location>
        <position position="76"/>
    </location>
    <ligand>
        <name>Fe(3+)</name>
        <dbReference type="ChEBI" id="CHEBI:29034"/>
    </ligand>
</feature>
<comment type="similarity">
    <text evidence="7">Belongs to the metallo-dependent hydrolases superfamily. HutI family.</text>
</comment>
<keyword evidence="10" id="KW-1185">Reference proteome</keyword>
<dbReference type="Proteomes" id="UP001597059">
    <property type="component" value="Unassembled WGS sequence"/>
</dbReference>
<feature type="domain" description="Amidohydrolase-related" evidence="8">
    <location>
        <begin position="65"/>
        <end position="381"/>
    </location>
</feature>
<comment type="function">
    <text evidence="7">Catalyzes the hydrolytic cleavage of the carbon-nitrogen bond in imidazolone-5-propanoate to yield N-formimidoyl-L-glutamate. It is the third step in the universal histidine degradation pathway.</text>
</comment>